<name>A0A1M4U864_9SPHI</name>
<dbReference type="CDD" id="cd06588">
    <property type="entry name" value="PhnB_like"/>
    <property type="match status" value="2"/>
</dbReference>
<proteinExistence type="predicted"/>
<evidence type="ECO:0000313" key="2">
    <source>
        <dbReference type="EMBL" id="SHE53061.1"/>
    </source>
</evidence>
<dbReference type="EMBL" id="FQUQ01000001">
    <property type="protein sequence ID" value="SHE53061.1"/>
    <property type="molecule type" value="Genomic_DNA"/>
</dbReference>
<feature type="domain" description="PhnB-like" evidence="1">
    <location>
        <begin position="4"/>
        <end position="114"/>
    </location>
</feature>
<keyword evidence="2" id="KW-0489">Methyltransferase</keyword>
<dbReference type="OrthoDB" id="9806473at2"/>
<dbReference type="STRING" id="288992.SAMN04488522_101469"/>
<dbReference type="SUPFAM" id="SSF54593">
    <property type="entry name" value="Glyoxalase/Bleomycin resistance protein/Dihydroxybiphenyl dioxygenase"/>
    <property type="match status" value="2"/>
</dbReference>
<accession>A0A1M4U864</accession>
<dbReference type="Gene3D" id="3.10.180.10">
    <property type="entry name" value="2,3-Dihydroxybiphenyl 1,2-Dioxygenase, domain 1"/>
    <property type="match status" value="2"/>
</dbReference>
<organism evidence="2 3">
    <name type="scientific">Pedobacter caeni</name>
    <dbReference type="NCBI Taxonomy" id="288992"/>
    <lineage>
        <taxon>Bacteria</taxon>
        <taxon>Pseudomonadati</taxon>
        <taxon>Bacteroidota</taxon>
        <taxon>Sphingobacteriia</taxon>
        <taxon>Sphingobacteriales</taxon>
        <taxon>Sphingobacteriaceae</taxon>
        <taxon>Pedobacter</taxon>
    </lineage>
</organism>
<dbReference type="GO" id="GO:0008168">
    <property type="term" value="F:methyltransferase activity"/>
    <property type="evidence" value="ECO:0007669"/>
    <property type="project" value="UniProtKB-KW"/>
</dbReference>
<dbReference type="InterPro" id="IPR029068">
    <property type="entry name" value="Glyas_Bleomycin-R_OHBP_Dase"/>
</dbReference>
<keyword evidence="2" id="KW-0808">Transferase</keyword>
<dbReference type="Pfam" id="PF06983">
    <property type="entry name" value="3-dmu-9_3-mt"/>
    <property type="match status" value="2"/>
</dbReference>
<feature type="domain" description="PhnB-like" evidence="1">
    <location>
        <begin position="124"/>
        <end position="245"/>
    </location>
</feature>
<gene>
    <name evidence="2" type="ORF">SAMN04488522_101469</name>
</gene>
<dbReference type="AlphaFoldDB" id="A0A1M4U864"/>
<evidence type="ECO:0000313" key="3">
    <source>
        <dbReference type="Proteomes" id="UP000184287"/>
    </source>
</evidence>
<dbReference type="GO" id="GO:0032259">
    <property type="term" value="P:methylation"/>
    <property type="evidence" value="ECO:0007669"/>
    <property type="project" value="UniProtKB-KW"/>
</dbReference>
<dbReference type="PANTHER" id="PTHR33990">
    <property type="entry name" value="PROTEIN YJDN-RELATED"/>
    <property type="match status" value="1"/>
</dbReference>
<protein>
    <submittedName>
        <fullName evidence="2">Glyoxalase superfamily enzyme, possibly 3-demethylubiquinone-9 3-methyltransferase</fullName>
    </submittedName>
</protein>
<reference evidence="3" key="1">
    <citation type="submission" date="2016-11" db="EMBL/GenBank/DDBJ databases">
        <authorList>
            <person name="Varghese N."/>
            <person name="Submissions S."/>
        </authorList>
    </citation>
    <scope>NUCLEOTIDE SEQUENCE [LARGE SCALE GENOMIC DNA]</scope>
    <source>
        <strain evidence="3">DSM 16990</strain>
    </source>
</reference>
<dbReference type="RefSeq" id="WP_073226881.1">
    <property type="nucleotide sequence ID" value="NZ_FQUQ01000001.1"/>
</dbReference>
<keyword evidence="3" id="KW-1185">Reference proteome</keyword>
<keyword evidence="2" id="KW-0830">Ubiquinone</keyword>
<dbReference type="Proteomes" id="UP000184287">
    <property type="component" value="Unassembled WGS sequence"/>
</dbReference>
<sequence>MKNSIYPCLIIKGKIAEASDYYMQAFGEGTLVHSSSLVKLIDLSGQRFMLLNDGPTTSPTPAISFMVVSETAEETEKYWNKLIAEGKALMPLDSYDWSPKYGWVEDKFGVSWQLYTGSKADTPQKFSPTFMFTGANTGKTQAAIDLYTRLFPDSTIQGVMKYTKEEGENPDLIKHAQFKINDFTMMAMDSSYAHGFNFTDAISIVVACETQDEIDKYWSELTANGGKEVACGWLTDPYGISWQIVPANILKLVTDPERSQRVMNAVMKMKKLIIADLENA</sequence>
<dbReference type="InterPro" id="IPR028973">
    <property type="entry name" value="PhnB-like"/>
</dbReference>
<evidence type="ECO:0000259" key="1">
    <source>
        <dbReference type="Pfam" id="PF06983"/>
    </source>
</evidence>